<evidence type="ECO:0000313" key="3">
    <source>
        <dbReference type="Proteomes" id="UP001160483"/>
    </source>
</evidence>
<sequence>MQFVPFHLVTVILLLVINESSATAKSQAVPEISFMTNLNQQNAPTSTKDVLQTNQDRNAAIGGAVVNYPPAPKKDPIVSTTEDRNALIGGAAVSVNLSLQKKTPTVLDVEERYAPIGGAAVPYNPLVQTGGEMVVNSEYEGKGLFQRIAQLFDVGGEEKPTRRLREQ</sequence>
<proteinExistence type="predicted"/>
<keyword evidence="1" id="KW-0732">Signal</keyword>
<feature type="chain" id="PRO_5043347590" evidence="1">
    <location>
        <begin position="23"/>
        <end position="167"/>
    </location>
</feature>
<evidence type="ECO:0000313" key="2">
    <source>
        <dbReference type="EMBL" id="CAH0476170.1"/>
    </source>
</evidence>
<name>A0AAU9KSZ5_9STRA</name>
<dbReference type="Proteomes" id="UP001160483">
    <property type="component" value="Unassembled WGS sequence"/>
</dbReference>
<feature type="signal peptide" evidence="1">
    <location>
        <begin position="1"/>
        <end position="22"/>
    </location>
</feature>
<gene>
    <name evidence="2" type="ORF">PBS003_LOCUS2960</name>
</gene>
<accession>A0AAU9KSZ5</accession>
<evidence type="ECO:0000256" key="1">
    <source>
        <dbReference type="SAM" id="SignalP"/>
    </source>
</evidence>
<organism evidence="2 3">
    <name type="scientific">Peronospora belbahrii</name>
    <dbReference type="NCBI Taxonomy" id="622444"/>
    <lineage>
        <taxon>Eukaryota</taxon>
        <taxon>Sar</taxon>
        <taxon>Stramenopiles</taxon>
        <taxon>Oomycota</taxon>
        <taxon>Peronosporomycetes</taxon>
        <taxon>Peronosporales</taxon>
        <taxon>Peronosporaceae</taxon>
        <taxon>Peronospora</taxon>
    </lineage>
</organism>
<protein>
    <submittedName>
        <fullName evidence="2">Uncharacterized protein</fullName>
    </submittedName>
</protein>
<reference evidence="2" key="1">
    <citation type="submission" date="2021-11" db="EMBL/GenBank/DDBJ databases">
        <authorList>
            <person name="Islam A."/>
            <person name="Islam S."/>
            <person name="Flora M.S."/>
            <person name="Rahman M."/>
            <person name="Ziaur R.M."/>
            <person name="Epstein J.H."/>
            <person name="Hassan M."/>
            <person name="Klassen M."/>
            <person name="Woodard K."/>
            <person name="Webb A."/>
            <person name="Webby R.J."/>
            <person name="El Zowalaty M.E."/>
        </authorList>
    </citation>
    <scope>NUCLEOTIDE SEQUENCE</scope>
    <source>
        <strain evidence="2">Pbs3</strain>
    </source>
</reference>
<dbReference type="EMBL" id="CAKKTJ010000143">
    <property type="protein sequence ID" value="CAH0476170.1"/>
    <property type="molecule type" value="Genomic_DNA"/>
</dbReference>
<dbReference type="AlphaFoldDB" id="A0AAU9KSZ5"/>
<comment type="caution">
    <text evidence="2">The sequence shown here is derived from an EMBL/GenBank/DDBJ whole genome shotgun (WGS) entry which is preliminary data.</text>
</comment>